<keyword evidence="1" id="KW-0732">Signal</keyword>
<dbReference type="AlphaFoldDB" id="A0A2A9E9S4"/>
<dbReference type="OrthoDB" id="3597808at2"/>
<dbReference type="Proteomes" id="UP000225548">
    <property type="component" value="Unassembled WGS sequence"/>
</dbReference>
<feature type="chain" id="PRO_5012766819" description="Lipoprotein" evidence="1">
    <location>
        <begin position="24"/>
        <end position="315"/>
    </location>
</feature>
<keyword evidence="3" id="KW-1185">Reference proteome</keyword>
<dbReference type="EMBL" id="PDJG01000001">
    <property type="protein sequence ID" value="PFG34969.1"/>
    <property type="molecule type" value="Genomic_DNA"/>
</dbReference>
<comment type="caution">
    <text evidence="2">The sequence shown here is derived from an EMBL/GenBank/DDBJ whole genome shotgun (WGS) entry which is preliminary data.</text>
</comment>
<reference evidence="2 3" key="1">
    <citation type="submission" date="2017-10" db="EMBL/GenBank/DDBJ databases">
        <title>Sequencing the genomes of 1000 actinobacteria strains.</title>
        <authorList>
            <person name="Klenk H.-P."/>
        </authorList>
    </citation>
    <scope>NUCLEOTIDE SEQUENCE [LARGE SCALE GENOMIC DNA]</scope>
    <source>
        <strain evidence="2 3">DSM 18966</strain>
    </source>
</reference>
<accession>A0A2A9E9S4</accession>
<evidence type="ECO:0008006" key="4">
    <source>
        <dbReference type="Google" id="ProtNLM"/>
    </source>
</evidence>
<protein>
    <recommendedName>
        <fullName evidence="4">Lipoprotein</fullName>
    </recommendedName>
</protein>
<feature type="signal peptide" evidence="1">
    <location>
        <begin position="1"/>
        <end position="23"/>
    </location>
</feature>
<evidence type="ECO:0000313" key="2">
    <source>
        <dbReference type="EMBL" id="PFG34969.1"/>
    </source>
</evidence>
<dbReference type="RefSeq" id="WP_098455921.1">
    <property type="nucleotide sequence ID" value="NZ_PDJG01000001.1"/>
</dbReference>
<name>A0A2A9E9S4_9MICO</name>
<proteinExistence type="predicted"/>
<evidence type="ECO:0000256" key="1">
    <source>
        <dbReference type="SAM" id="SignalP"/>
    </source>
</evidence>
<sequence>MRGRSVARALLATCLVAVLGGCASEPVDGDAFPDWDVVDARAAERFDAQLALLDSAIEGSSPFRSDSSTDSTGISYLHATYGEESTGSQSVVAIRGNPASVFIQQTDADDGYTVDTLHIGGEAVDYLLLGDGYAGLAPTPWVEVPTVYGDPGEGDLTAGLRTMCFVDGFQTVCEVRDAITSTADSERGAEMRRSVHTEDDGSVFSETEVTLAAVLEDARILNLPPETVAEMSAEMLESFIPVSLWQDADGQLLKMELNGTVRGTAGAHDLVIQSGFEITGKATRKDFPTAPASADVTVVPADEVDAFYIEMGNLT</sequence>
<evidence type="ECO:0000313" key="3">
    <source>
        <dbReference type="Proteomes" id="UP000225548"/>
    </source>
</evidence>
<gene>
    <name evidence="2" type="ORF">ATL42_2901</name>
</gene>
<dbReference type="PROSITE" id="PS51257">
    <property type="entry name" value="PROKAR_LIPOPROTEIN"/>
    <property type="match status" value="1"/>
</dbReference>
<organism evidence="2 3">
    <name type="scientific">Sanguibacter antarcticus</name>
    <dbReference type="NCBI Taxonomy" id="372484"/>
    <lineage>
        <taxon>Bacteria</taxon>
        <taxon>Bacillati</taxon>
        <taxon>Actinomycetota</taxon>
        <taxon>Actinomycetes</taxon>
        <taxon>Micrococcales</taxon>
        <taxon>Sanguibacteraceae</taxon>
        <taxon>Sanguibacter</taxon>
    </lineage>
</organism>